<dbReference type="EMBL" id="MCFE01000004">
    <property type="protein sequence ID" value="ORY07968.1"/>
    <property type="molecule type" value="Genomic_DNA"/>
</dbReference>
<dbReference type="AlphaFoldDB" id="A0A1Y1ZCJ8"/>
<dbReference type="Proteomes" id="UP000193498">
    <property type="component" value="Unassembled WGS sequence"/>
</dbReference>
<dbReference type="PANTHER" id="PTHR23057">
    <property type="entry name" value="JUXTAPOSED WITH ANOTHER ZINC FINGER PROTEIN 1"/>
    <property type="match status" value="1"/>
</dbReference>
<dbReference type="PANTHER" id="PTHR23057:SF0">
    <property type="entry name" value="JUXTAPOSED WITH ANOTHER ZINC FINGER PROTEIN 1"/>
    <property type="match status" value="1"/>
</dbReference>
<accession>A0A1Y1ZCJ8</accession>
<gene>
    <name evidence="6" type="ORF">K493DRAFT_295206</name>
</gene>
<evidence type="ECO:0000313" key="7">
    <source>
        <dbReference type="Proteomes" id="UP000193498"/>
    </source>
</evidence>
<feature type="region of interest" description="Disordered" evidence="5">
    <location>
        <begin position="1"/>
        <end position="38"/>
    </location>
</feature>
<sequence>MPAPLENLTPNSSKQDLVESTQHSLETELPPLDSTLPISADPAYPEDFEASFCKDFTCCGLILEDLLDLLQHFDDCHIKIDNSTSSSVNDGFSSTSEYKVTSTPSSNSGPILCSQNECSIDIADSCRASTKHHNKQTRDPFTDSDSSNSSPTIDVEDSTDDLEFNESSAKRKRPIQPRVVLSANTPSRSDYTTCPEKNLHFRFKKSKSSTSTEKPYKCLVSGCNKTYKNPNGLKYHTQVISK</sequence>
<reference evidence="6 7" key="1">
    <citation type="submission" date="2016-07" db="EMBL/GenBank/DDBJ databases">
        <title>Pervasive Adenine N6-methylation of Active Genes in Fungi.</title>
        <authorList>
            <consortium name="DOE Joint Genome Institute"/>
            <person name="Mondo S.J."/>
            <person name="Dannebaum R.O."/>
            <person name="Kuo R.C."/>
            <person name="Labutti K."/>
            <person name="Haridas S."/>
            <person name="Kuo A."/>
            <person name="Salamov A."/>
            <person name="Ahrendt S.R."/>
            <person name="Lipzen A."/>
            <person name="Sullivan W."/>
            <person name="Andreopoulos W.B."/>
            <person name="Clum A."/>
            <person name="Lindquist E."/>
            <person name="Daum C."/>
            <person name="Ramamoorthy G.K."/>
            <person name="Gryganskyi A."/>
            <person name="Culley D."/>
            <person name="Magnuson J.K."/>
            <person name="James T.Y."/>
            <person name="O'Malley M.A."/>
            <person name="Stajich J.E."/>
            <person name="Spatafora J.W."/>
            <person name="Visel A."/>
            <person name="Grigoriev I.V."/>
        </authorList>
    </citation>
    <scope>NUCLEOTIDE SEQUENCE [LARGE SCALE GENOMIC DNA]</scope>
    <source>
        <strain evidence="6 7">CBS 931.73</strain>
    </source>
</reference>
<dbReference type="InParanoid" id="A0A1Y1ZCJ8"/>
<keyword evidence="3" id="KW-0863">Zinc-finger</keyword>
<evidence type="ECO:0000256" key="1">
    <source>
        <dbReference type="ARBA" id="ARBA00022723"/>
    </source>
</evidence>
<dbReference type="GO" id="GO:0008270">
    <property type="term" value="F:zinc ion binding"/>
    <property type="evidence" value="ECO:0007669"/>
    <property type="project" value="UniProtKB-KW"/>
</dbReference>
<dbReference type="Gene3D" id="3.30.160.60">
    <property type="entry name" value="Classic Zinc Finger"/>
    <property type="match status" value="1"/>
</dbReference>
<evidence type="ECO:0000256" key="4">
    <source>
        <dbReference type="ARBA" id="ARBA00022833"/>
    </source>
</evidence>
<dbReference type="SUPFAM" id="SSF57667">
    <property type="entry name" value="beta-beta-alpha zinc fingers"/>
    <property type="match status" value="1"/>
</dbReference>
<protein>
    <recommendedName>
        <fullName evidence="8">C2H2-type domain-containing protein</fullName>
    </recommendedName>
</protein>
<comment type="caution">
    <text evidence="6">The sequence shown here is derived from an EMBL/GenBank/DDBJ whole genome shotgun (WGS) entry which is preliminary data.</text>
</comment>
<keyword evidence="1" id="KW-0479">Metal-binding</keyword>
<evidence type="ECO:0000313" key="6">
    <source>
        <dbReference type="EMBL" id="ORY07968.1"/>
    </source>
</evidence>
<dbReference type="InterPro" id="IPR051580">
    <property type="entry name" value="ZnF-Chromatin_assoc"/>
</dbReference>
<evidence type="ECO:0008006" key="8">
    <source>
        <dbReference type="Google" id="ProtNLM"/>
    </source>
</evidence>
<name>A0A1Y1ZCJ8_9FUNG</name>
<feature type="compositionally biased region" description="Polar residues" evidence="5">
    <location>
        <begin position="8"/>
        <end position="24"/>
    </location>
</feature>
<feature type="compositionally biased region" description="Polar residues" evidence="5">
    <location>
        <begin position="143"/>
        <end position="152"/>
    </location>
</feature>
<keyword evidence="7" id="KW-1185">Reference proteome</keyword>
<proteinExistence type="predicted"/>
<dbReference type="InterPro" id="IPR036236">
    <property type="entry name" value="Znf_C2H2_sf"/>
</dbReference>
<dbReference type="OrthoDB" id="3269380at2759"/>
<organism evidence="6 7">
    <name type="scientific">Basidiobolus meristosporus CBS 931.73</name>
    <dbReference type="NCBI Taxonomy" id="1314790"/>
    <lineage>
        <taxon>Eukaryota</taxon>
        <taxon>Fungi</taxon>
        <taxon>Fungi incertae sedis</taxon>
        <taxon>Zoopagomycota</taxon>
        <taxon>Entomophthoromycotina</taxon>
        <taxon>Basidiobolomycetes</taxon>
        <taxon>Basidiobolales</taxon>
        <taxon>Basidiobolaceae</taxon>
        <taxon>Basidiobolus</taxon>
    </lineage>
</organism>
<evidence type="ECO:0000256" key="3">
    <source>
        <dbReference type="ARBA" id="ARBA00022771"/>
    </source>
</evidence>
<keyword evidence="2" id="KW-0677">Repeat</keyword>
<feature type="region of interest" description="Disordered" evidence="5">
    <location>
        <begin position="133"/>
        <end position="178"/>
    </location>
</feature>
<dbReference type="GO" id="GO:0005634">
    <property type="term" value="C:nucleus"/>
    <property type="evidence" value="ECO:0007669"/>
    <property type="project" value="TreeGrafter"/>
</dbReference>
<evidence type="ECO:0000256" key="5">
    <source>
        <dbReference type="SAM" id="MobiDB-lite"/>
    </source>
</evidence>
<dbReference type="STRING" id="1314790.A0A1Y1ZCJ8"/>
<feature type="compositionally biased region" description="Acidic residues" evidence="5">
    <location>
        <begin position="154"/>
        <end position="164"/>
    </location>
</feature>
<evidence type="ECO:0000256" key="2">
    <source>
        <dbReference type="ARBA" id="ARBA00022737"/>
    </source>
</evidence>
<feature type="region of interest" description="Disordered" evidence="5">
    <location>
        <begin position="84"/>
        <end position="108"/>
    </location>
</feature>
<keyword evidence="4" id="KW-0862">Zinc</keyword>